<reference evidence="5 6" key="1">
    <citation type="submission" date="2013-03" db="EMBL/GenBank/DDBJ databases">
        <authorList>
            <person name="Linke B."/>
        </authorList>
    </citation>
    <scope>NUCLEOTIDE SEQUENCE [LARGE SCALE GENOMIC DNA]</scope>
    <source>
        <strain evidence="5 6">B13</strain>
    </source>
</reference>
<sequence>MTESAMTEKHPESTVERVYQGVYEAIIKRSLRPGMKLGEASLAELFKVSRTSVRAALKQLEADGLVSSALNKGAWVSLPSDEEIRSLFETRRLLEIGIVSELCRRADSAVFRDLRDHLALEEEAAHGGDHAHFVHLLGEFHLKLAQALNNPVLFGWFRKLVERASLFAAALDDDSHGPCRENEHLRLVEYIEAGNQAAAIEMTCQHLNGIEQAILKAAEGFKADYHPLKHLISS</sequence>
<keyword evidence="3" id="KW-0804">Transcription</keyword>
<evidence type="ECO:0000256" key="2">
    <source>
        <dbReference type="ARBA" id="ARBA00023125"/>
    </source>
</evidence>
<dbReference type="CDD" id="cd07377">
    <property type="entry name" value="WHTH_GntR"/>
    <property type="match status" value="1"/>
</dbReference>
<protein>
    <submittedName>
        <fullName evidence="5">Transcriptional regulator</fullName>
    </submittedName>
</protein>
<dbReference type="Gene3D" id="1.20.120.530">
    <property type="entry name" value="GntR ligand-binding domain-like"/>
    <property type="match status" value="1"/>
</dbReference>
<keyword evidence="1" id="KW-0805">Transcription regulation</keyword>
<dbReference type="GO" id="GO:0003700">
    <property type="term" value="F:DNA-binding transcription factor activity"/>
    <property type="evidence" value="ECO:0007669"/>
    <property type="project" value="InterPro"/>
</dbReference>
<evidence type="ECO:0000256" key="1">
    <source>
        <dbReference type="ARBA" id="ARBA00023015"/>
    </source>
</evidence>
<dbReference type="AlphaFoldDB" id="A0A024HMV9"/>
<dbReference type="Proteomes" id="UP000025241">
    <property type="component" value="Chromosome I"/>
</dbReference>
<dbReference type="EMBL" id="HG322950">
    <property type="protein sequence ID" value="CDF86395.1"/>
    <property type="molecule type" value="Genomic_DNA"/>
</dbReference>
<keyword evidence="2" id="KW-0238">DNA-binding</keyword>
<organism evidence="5 6">
    <name type="scientific">Pseudomonas knackmussii (strain DSM 6978 / CCUG 54928 / LMG 23759 / B13)</name>
    <dbReference type="NCBI Taxonomy" id="1301098"/>
    <lineage>
        <taxon>Bacteria</taxon>
        <taxon>Pseudomonadati</taxon>
        <taxon>Pseudomonadota</taxon>
        <taxon>Gammaproteobacteria</taxon>
        <taxon>Pseudomonadales</taxon>
        <taxon>Pseudomonadaceae</taxon>
        <taxon>Pseudomonas</taxon>
    </lineage>
</organism>
<dbReference type="SUPFAM" id="SSF46785">
    <property type="entry name" value="Winged helix' DNA-binding domain"/>
    <property type="match status" value="1"/>
</dbReference>
<dbReference type="eggNOG" id="COG1802">
    <property type="taxonomic scope" value="Bacteria"/>
</dbReference>
<name>A0A024HMV9_PSEKB</name>
<dbReference type="InterPro" id="IPR008920">
    <property type="entry name" value="TF_FadR/GntR_C"/>
</dbReference>
<evidence type="ECO:0000313" key="6">
    <source>
        <dbReference type="Proteomes" id="UP000025241"/>
    </source>
</evidence>
<evidence type="ECO:0000259" key="4">
    <source>
        <dbReference type="PROSITE" id="PS50949"/>
    </source>
</evidence>
<dbReference type="STRING" id="1301098.PKB_5082"/>
<dbReference type="Pfam" id="PF07729">
    <property type="entry name" value="FCD"/>
    <property type="match status" value="1"/>
</dbReference>
<dbReference type="PATRIC" id="fig|1301098.3.peg.5054"/>
<dbReference type="GO" id="GO:0003677">
    <property type="term" value="F:DNA binding"/>
    <property type="evidence" value="ECO:0007669"/>
    <property type="project" value="UniProtKB-KW"/>
</dbReference>
<dbReference type="PANTHER" id="PTHR43537">
    <property type="entry name" value="TRANSCRIPTIONAL REGULATOR, GNTR FAMILY"/>
    <property type="match status" value="1"/>
</dbReference>
<keyword evidence="6" id="KW-1185">Reference proteome</keyword>
<dbReference type="InterPro" id="IPR011711">
    <property type="entry name" value="GntR_C"/>
</dbReference>
<dbReference type="InterPro" id="IPR000524">
    <property type="entry name" value="Tscrpt_reg_HTH_GntR"/>
</dbReference>
<dbReference type="InterPro" id="IPR036388">
    <property type="entry name" value="WH-like_DNA-bd_sf"/>
</dbReference>
<dbReference type="KEGG" id="pkc:PKB_5082"/>
<evidence type="ECO:0000256" key="3">
    <source>
        <dbReference type="ARBA" id="ARBA00023163"/>
    </source>
</evidence>
<accession>A0A024HMV9</accession>
<dbReference type="HOGENOM" id="CLU_017584_5_0_6"/>
<dbReference type="SMART" id="SM00895">
    <property type="entry name" value="FCD"/>
    <property type="match status" value="1"/>
</dbReference>
<evidence type="ECO:0000313" key="5">
    <source>
        <dbReference type="EMBL" id="CDF86395.1"/>
    </source>
</evidence>
<gene>
    <name evidence="5" type="ORF">PKB_5082</name>
</gene>
<reference evidence="5 6" key="2">
    <citation type="submission" date="2014-05" db="EMBL/GenBank/DDBJ databases">
        <title>Genome sequence of the 3-chlorobenzoate degrading bacterium Pseudomonas knackmussii B13 shows multiple evidence for horizontal gene transfer.</title>
        <authorList>
            <person name="Miyazaki R."/>
            <person name="Bertelli C."/>
            <person name="Falquet L."/>
            <person name="Robinson-Rechavi M."/>
            <person name="Gharib W."/>
            <person name="Roy S."/>
            <person name="Van der Meer J.R."/>
        </authorList>
    </citation>
    <scope>NUCLEOTIDE SEQUENCE [LARGE SCALE GENOMIC DNA]</scope>
    <source>
        <strain evidence="5 6">B13</strain>
    </source>
</reference>
<proteinExistence type="predicted"/>
<dbReference type="SUPFAM" id="SSF48008">
    <property type="entry name" value="GntR ligand-binding domain-like"/>
    <property type="match status" value="1"/>
</dbReference>
<dbReference type="Pfam" id="PF00392">
    <property type="entry name" value="GntR"/>
    <property type="match status" value="1"/>
</dbReference>
<dbReference type="Gene3D" id="1.10.10.10">
    <property type="entry name" value="Winged helix-like DNA-binding domain superfamily/Winged helix DNA-binding domain"/>
    <property type="match status" value="1"/>
</dbReference>
<feature type="domain" description="HTH gntR-type" evidence="4">
    <location>
        <begin position="12"/>
        <end position="79"/>
    </location>
</feature>
<dbReference type="PROSITE" id="PS50949">
    <property type="entry name" value="HTH_GNTR"/>
    <property type="match status" value="1"/>
</dbReference>
<dbReference type="PRINTS" id="PR00035">
    <property type="entry name" value="HTHGNTR"/>
</dbReference>
<dbReference type="SMART" id="SM00345">
    <property type="entry name" value="HTH_GNTR"/>
    <property type="match status" value="1"/>
</dbReference>
<dbReference type="PANTHER" id="PTHR43537:SF53">
    <property type="entry name" value="HTH-TYPE TRANSCRIPTIONAL REPRESSOR NANR"/>
    <property type="match status" value="1"/>
</dbReference>
<dbReference type="InterPro" id="IPR036390">
    <property type="entry name" value="WH_DNA-bd_sf"/>
</dbReference>